<accession>A0A9E9P2K7</accession>
<dbReference type="InterPro" id="IPR016181">
    <property type="entry name" value="Acyl_CoA_acyltransferase"/>
</dbReference>
<evidence type="ECO:0000313" key="1">
    <source>
        <dbReference type="EMBL" id="WAW10002.1"/>
    </source>
</evidence>
<dbReference type="EMBL" id="CP098242">
    <property type="protein sequence ID" value="WAW10002.1"/>
    <property type="molecule type" value="Genomic_DNA"/>
</dbReference>
<dbReference type="RefSeq" id="WP_269309005.1">
    <property type="nucleotide sequence ID" value="NZ_CP098242.1"/>
</dbReference>
<dbReference type="KEGG" id="ovb:NB640_12405"/>
<evidence type="ECO:0000313" key="2">
    <source>
        <dbReference type="Proteomes" id="UP001156215"/>
    </source>
</evidence>
<keyword evidence="2" id="KW-1185">Reference proteome</keyword>
<dbReference type="AlphaFoldDB" id="A0A9E9P2K7"/>
<sequence length="151" mass="17297">MAIVFESPTQEHLEKLSVNLRDVDKVELTHSHGGDILLTLQESVESSEVALVAVKDGEPITIFGISRVPEGGVIWMVGTDEMYAHKRLIYLIGKTWSMSMLPHYGYLFNYVHLENRVTLRWLERIGYERGEIVENYGEGTEPFIRMSIKQD</sequence>
<organism evidence="1 2">
    <name type="scientific">Oxalobacter vibrioformis</name>
    <dbReference type="NCBI Taxonomy" id="933080"/>
    <lineage>
        <taxon>Bacteria</taxon>
        <taxon>Pseudomonadati</taxon>
        <taxon>Pseudomonadota</taxon>
        <taxon>Betaproteobacteria</taxon>
        <taxon>Burkholderiales</taxon>
        <taxon>Oxalobacteraceae</taxon>
        <taxon>Oxalobacter</taxon>
    </lineage>
</organism>
<name>A0A9E9P2K7_9BURK</name>
<gene>
    <name evidence="1" type="ORF">NB640_12405</name>
</gene>
<dbReference type="SUPFAM" id="SSF55729">
    <property type="entry name" value="Acyl-CoA N-acyltransferases (Nat)"/>
    <property type="match status" value="1"/>
</dbReference>
<dbReference type="Proteomes" id="UP001156215">
    <property type="component" value="Chromosome"/>
</dbReference>
<proteinExistence type="predicted"/>
<evidence type="ECO:0008006" key="3">
    <source>
        <dbReference type="Google" id="ProtNLM"/>
    </source>
</evidence>
<reference evidence="1" key="1">
    <citation type="journal article" date="2022" name="Front. Microbiol.">
        <title>New perspectives on an old grouping: The genomic and phenotypic variability of Oxalobacter formigenes and the implications for calcium oxalate stone prevention.</title>
        <authorList>
            <person name="Chmiel J.A."/>
            <person name="Carr C."/>
            <person name="Stuivenberg G.A."/>
            <person name="Venema R."/>
            <person name="Chanyi R.M."/>
            <person name="Al K.F."/>
            <person name="Giguere D."/>
            <person name="Say H."/>
            <person name="Akouris P.P."/>
            <person name="Dominguez Romero S.A."/>
            <person name="Kwong A."/>
            <person name="Tai V."/>
            <person name="Koval S.F."/>
            <person name="Razvi H."/>
            <person name="Bjazevic J."/>
            <person name="Burton J.P."/>
        </authorList>
    </citation>
    <scope>NUCLEOTIDE SEQUENCE</scope>
    <source>
        <strain evidence="1">WoOx3</strain>
    </source>
</reference>
<protein>
    <recommendedName>
        <fullName evidence="3">N-acetyltransferase domain-containing protein</fullName>
    </recommendedName>
</protein>